<evidence type="ECO:0000313" key="2">
    <source>
        <dbReference type="EMBL" id="ALA48144.1"/>
    </source>
</evidence>
<dbReference type="KEGG" id="vg:26517078"/>
<keyword evidence="1" id="KW-0175">Coiled coil</keyword>
<proteinExistence type="predicted"/>
<feature type="coiled-coil region" evidence="1">
    <location>
        <begin position="90"/>
        <end position="131"/>
    </location>
</feature>
<evidence type="ECO:0000313" key="3">
    <source>
        <dbReference type="Proteomes" id="UP000203948"/>
    </source>
</evidence>
<reference evidence="2 3" key="1">
    <citation type="journal article" date="2016" name="Arch. Virol.">
        <title>Genome sequence of a cluster A13 mycobacteriophage detected in Mycobacterium phlei over a half century ago.</title>
        <authorList>
            <person name="Marton S."/>
            <person name="Feher E."/>
            <person name="Horvath B."/>
            <person name="Haber K."/>
            <person name="Somogyi P."/>
            <person name="Minarovits J."/>
            <person name="Banyai K."/>
        </authorList>
    </citation>
    <scope>NUCLEOTIDE SEQUENCE [LARGE SCALE GENOMIC DNA]</scope>
</reference>
<dbReference type="GeneID" id="26517078"/>
<organism evidence="2 3">
    <name type="scientific">Mycobacterium phage Phlei</name>
    <dbReference type="NCBI Taxonomy" id="1690684"/>
    <lineage>
        <taxon>Viruses</taxon>
        <taxon>Duplodnaviria</taxon>
        <taxon>Heunggongvirae</taxon>
        <taxon>Uroviricota</taxon>
        <taxon>Caudoviricetes</taxon>
        <taxon>Phleivirus</taxon>
        <taxon>Phleivirus Phlei</taxon>
    </lineage>
</organism>
<accession>A0A0N9BDM8</accession>
<evidence type="ECO:0000256" key="1">
    <source>
        <dbReference type="SAM" id="Coils"/>
    </source>
</evidence>
<protein>
    <submittedName>
        <fullName evidence="2">Uncharacterized protein</fullName>
    </submittedName>
</protein>
<sequence length="135" mass="15056">MTEQQDHEFFDLLYQQWAQTTGAGTTYWMPEEVTPPSICETDHGLDGFVIWAVDAVDTTKRELVASHLSSEDADFICGMHGALPDLIRALHDAIDEAKRKDLANDEAQEQLADALLENIGLQAEILELERQLGSN</sequence>
<name>A0A0N9BDM8_9CAUD</name>
<keyword evidence="3" id="KW-1185">Reference proteome</keyword>
<dbReference type="EMBL" id="KT206225">
    <property type="protein sequence ID" value="ALA48144.1"/>
    <property type="molecule type" value="Genomic_DNA"/>
</dbReference>
<dbReference type="RefSeq" id="YP_009188025.1">
    <property type="nucleotide sequence ID" value="NC_028662.1"/>
</dbReference>
<dbReference type="OrthoDB" id="14787at10239"/>
<dbReference type="Proteomes" id="UP000203948">
    <property type="component" value="Segment"/>
</dbReference>